<dbReference type="OrthoDB" id="10051617at2759"/>
<dbReference type="GO" id="GO:0003713">
    <property type="term" value="F:transcription coactivator activity"/>
    <property type="evidence" value="ECO:0007669"/>
    <property type="project" value="InterPro"/>
</dbReference>
<comment type="subcellular location">
    <subcellularLocation>
        <location evidence="1">Nucleus</location>
    </subcellularLocation>
</comment>
<reference evidence="12" key="3">
    <citation type="submission" date="2025-09" db="UniProtKB">
        <authorList>
            <consortium name="Ensembl"/>
        </authorList>
    </citation>
    <scope>IDENTIFICATION</scope>
</reference>
<dbReference type="Proteomes" id="UP000694397">
    <property type="component" value="Chromosome 4"/>
</dbReference>
<evidence type="ECO:0000256" key="7">
    <source>
        <dbReference type="ARBA" id="ARBA00023163"/>
    </source>
</evidence>
<reference evidence="12" key="2">
    <citation type="submission" date="2025-08" db="UniProtKB">
        <authorList>
            <consortium name="Ensembl"/>
        </authorList>
    </citation>
    <scope>IDENTIFICATION</scope>
</reference>
<name>A0A8C9WPQ7_SCLFO</name>
<comment type="similarity">
    <text evidence="2">Belongs to the SFR1/MEI5 family.</text>
</comment>
<organism evidence="12 13">
    <name type="scientific">Scleropages formosus</name>
    <name type="common">Asian bonytongue</name>
    <name type="synonym">Osteoglossum formosum</name>
    <dbReference type="NCBI Taxonomy" id="113540"/>
    <lineage>
        <taxon>Eukaryota</taxon>
        <taxon>Metazoa</taxon>
        <taxon>Chordata</taxon>
        <taxon>Craniata</taxon>
        <taxon>Vertebrata</taxon>
        <taxon>Euteleostomi</taxon>
        <taxon>Actinopterygii</taxon>
        <taxon>Neopterygii</taxon>
        <taxon>Teleostei</taxon>
        <taxon>Osteoglossocephala</taxon>
        <taxon>Osteoglossomorpha</taxon>
        <taxon>Osteoglossiformes</taxon>
        <taxon>Osteoglossidae</taxon>
        <taxon>Scleropages</taxon>
    </lineage>
</organism>
<dbReference type="GO" id="GO:0032798">
    <property type="term" value="C:Swi5-Sfr1 complex"/>
    <property type="evidence" value="ECO:0007669"/>
    <property type="project" value="InterPro"/>
</dbReference>
<evidence type="ECO:0000256" key="6">
    <source>
        <dbReference type="ARBA" id="ARBA00023054"/>
    </source>
</evidence>
<evidence type="ECO:0000256" key="2">
    <source>
        <dbReference type="ARBA" id="ARBA00008729"/>
    </source>
</evidence>
<keyword evidence="4" id="KW-0227">DNA damage</keyword>
<dbReference type="GeneTree" id="ENSGT00390000018550"/>
<reference evidence="12 13" key="1">
    <citation type="submission" date="2019-04" db="EMBL/GenBank/DDBJ databases">
        <authorList>
            <consortium name="Wellcome Sanger Institute Data Sharing"/>
        </authorList>
    </citation>
    <scope>NUCLEOTIDE SEQUENCE [LARGE SCALE GENOMIC DNA]</scope>
</reference>
<dbReference type="Gene3D" id="6.10.140.1020">
    <property type="match status" value="1"/>
</dbReference>
<dbReference type="InterPro" id="IPR018468">
    <property type="entry name" value="SFR1/Mei5"/>
</dbReference>
<dbReference type="Pfam" id="PF10376">
    <property type="entry name" value="Mei5"/>
    <property type="match status" value="1"/>
</dbReference>
<evidence type="ECO:0000313" key="13">
    <source>
        <dbReference type="Proteomes" id="UP000694397"/>
    </source>
</evidence>
<dbReference type="PANTHER" id="PTHR28643">
    <property type="entry name" value="SWI5-DEPENDENT RECOMBINATION DNA REPAIR PROTEIN 1 HOMOLOG"/>
    <property type="match status" value="1"/>
</dbReference>
<evidence type="ECO:0000256" key="5">
    <source>
        <dbReference type="ARBA" id="ARBA00023015"/>
    </source>
</evidence>
<keyword evidence="7" id="KW-0804">Transcription</keyword>
<protein>
    <recommendedName>
        <fullName evidence="3">Swi5-dependent recombination DNA repair protein 1 homolog</fullName>
    </recommendedName>
    <alternativeName>
        <fullName evidence="10">Meiosis protein 5 homolog</fullName>
    </alternativeName>
</protein>
<keyword evidence="5" id="KW-0805">Transcription regulation</keyword>
<evidence type="ECO:0000256" key="11">
    <source>
        <dbReference type="SAM" id="MobiDB-lite"/>
    </source>
</evidence>
<evidence type="ECO:0000256" key="1">
    <source>
        <dbReference type="ARBA" id="ARBA00004123"/>
    </source>
</evidence>
<keyword evidence="9" id="KW-0539">Nucleus</keyword>
<accession>A0A8C9WPQ7</accession>
<evidence type="ECO:0000256" key="3">
    <source>
        <dbReference type="ARBA" id="ARBA00014688"/>
    </source>
</evidence>
<gene>
    <name evidence="12" type="primary">SFR1</name>
</gene>
<keyword evidence="13" id="KW-1185">Reference proteome</keyword>
<evidence type="ECO:0000256" key="8">
    <source>
        <dbReference type="ARBA" id="ARBA00023204"/>
    </source>
</evidence>
<keyword evidence="6" id="KW-0175">Coiled coil</keyword>
<proteinExistence type="inferred from homology"/>
<feature type="region of interest" description="Disordered" evidence="11">
    <location>
        <begin position="21"/>
        <end position="85"/>
    </location>
</feature>
<dbReference type="PANTHER" id="PTHR28643:SF1">
    <property type="entry name" value="SWI5-DEPENDENT RECOMBINATION DNA REPAIR PROTEIN 1 HOMOLOG"/>
    <property type="match status" value="1"/>
</dbReference>
<dbReference type="InterPro" id="IPR042429">
    <property type="entry name" value="SFR1"/>
</dbReference>
<evidence type="ECO:0000256" key="4">
    <source>
        <dbReference type="ARBA" id="ARBA00022763"/>
    </source>
</evidence>
<feature type="compositionally biased region" description="Basic and acidic residues" evidence="11">
    <location>
        <begin position="58"/>
        <end position="74"/>
    </location>
</feature>
<dbReference type="AlphaFoldDB" id="A0A8C9WPQ7"/>
<dbReference type="GO" id="GO:0000724">
    <property type="term" value="P:double-strand break repair via homologous recombination"/>
    <property type="evidence" value="ECO:0007669"/>
    <property type="project" value="InterPro"/>
</dbReference>
<evidence type="ECO:0000313" key="12">
    <source>
        <dbReference type="Ensembl" id="ENSSFOP00015079134.1"/>
    </source>
</evidence>
<dbReference type="Ensembl" id="ENSSFOT00015039404.1">
    <property type="protein sequence ID" value="ENSSFOP00015079134.1"/>
    <property type="gene ID" value="ENSSFOG00015028199.1"/>
</dbReference>
<evidence type="ECO:0000256" key="10">
    <source>
        <dbReference type="ARBA" id="ARBA00033234"/>
    </source>
</evidence>
<evidence type="ECO:0000256" key="9">
    <source>
        <dbReference type="ARBA" id="ARBA00023242"/>
    </source>
</evidence>
<keyword evidence="8" id="KW-0234">DNA repair</keyword>
<sequence>KTTSPVMPFAPARALLPEAAGRCERSLRSPLSTSLKERLKRTRRSFNAPNPAAKRLKATREEGTRVEAAGERGAGELGEGSDSATSTTLLQLRDSLERDVREKMEMLRRMKMVKMYRTKNDLTELRELVGKWRRCSQAALYELRAALPVDGRKVTLGQLVDRLGLDDSLLHLDRTQDDFSDA</sequence>